<dbReference type="OrthoDB" id="254858at2"/>
<gene>
    <name evidence="3" type="ORF">SV7mr_04960</name>
</gene>
<dbReference type="SUPFAM" id="SSF54523">
    <property type="entry name" value="Pili subunits"/>
    <property type="match status" value="1"/>
</dbReference>
<dbReference type="PANTHER" id="PTHR30093:SF2">
    <property type="entry name" value="TYPE II SECRETION SYSTEM PROTEIN H"/>
    <property type="match status" value="1"/>
</dbReference>
<dbReference type="InterPro" id="IPR012902">
    <property type="entry name" value="N_methyl_site"/>
</dbReference>
<dbReference type="Pfam" id="PF07596">
    <property type="entry name" value="SBP_bac_10"/>
    <property type="match status" value="1"/>
</dbReference>
<accession>A0A517SPF1</accession>
<name>A0A517SPF1_9BACT</name>
<reference evidence="3 4" key="1">
    <citation type="submission" date="2019-02" db="EMBL/GenBank/DDBJ databases">
        <title>Deep-cultivation of Planctomycetes and their phenomic and genomic characterization uncovers novel biology.</title>
        <authorList>
            <person name="Wiegand S."/>
            <person name="Jogler M."/>
            <person name="Boedeker C."/>
            <person name="Pinto D."/>
            <person name="Vollmers J."/>
            <person name="Rivas-Marin E."/>
            <person name="Kohn T."/>
            <person name="Peeters S.H."/>
            <person name="Heuer A."/>
            <person name="Rast P."/>
            <person name="Oberbeckmann S."/>
            <person name="Bunk B."/>
            <person name="Jeske O."/>
            <person name="Meyerdierks A."/>
            <person name="Storesund J.E."/>
            <person name="Kallscheuer N."/>
            <person name="Luecker S."/>
            <person name="Lage O.M."/>
            <person name="Pohl T."/>
            <person name="Merkel B.J."/>
            <person name="Hornburger P."/>
            <person name="Mueller R.-W."/>
            <person name="Bruemmer F."/>
            <person name="Labrenz M."/>
            <person name="Spormann A.M."/>
            <person name="Op den Camp H."/>
            <person name="Overmann J."/>
            <person name="Amann R."/>
            <person name="Jetten M.S.M."/>
            <person name="Mascher T."/>
            <person name="Medema M.H."/>
            <person name="Devos D.P."/>
            <person name="Kaster A.-K."/>
            <person name="Ovreas L."/>
            <person name="Rohde M."/>
            <person name="Galperin M.Y."/>
            <person name="Jogler C."/>
        </authorList>
    </citation>
    <scope>NUCLEOTIDE SEQUENCE [LARGE SCALE GENOMIC DNA]</scope>
    <source>
        <strain evidence="3 4">SV_7m_r</strain>
    </source>
</reference>
<feature type="domain" description="DUF1559" evidence="2">
    <location>
        <begin position="44"/>
        <end position="328"/>
    </location>
</feature>
<keyword evidence="4" id="KW-1185">Reference proteome</keyword>
<protein>
    <recommendedName>
        <fullName evidence="2">DUF1559 domain-containing protein</fullName>
    </recommendedName>
</protein>
<organism evidence="3 4">
    <name type="scientific">Stieleria bergensis</name>
    <dbReference type="NCBI Taxonomy" id="2528025"/>
    <lineage>
        <taxon>Bacteria</taxon>
        <taxon>Pseudomonadati</taxon>
        <taxon>Planctomycetota</taxon>
        <taxon>Planctomycetia</taxon>
        <taxon>Pirellulales</taxon>
        <taxon>Pirellulaceae</taxon>
        <taxon>Stieleria</taxon>
    </lineage>
</organism>
<dbReference type="NCBIfam" id="TIGR02532">
    <property type="entry name" value="IV_pilin_GFxxxE"/>
    <property type="match status" value="1"/>
</dbReference>
<dbReference type="InterPro" id="IPR011453">
    <property type="entry name" value="DUF1559"/>
</dbReference>
<evidence type="ECO:0000313" key="3">
    <source>
        <dbReference type="EMBL" id="QDT58007.1"/>
    </source>
</evidence>
<evidence type="ECO:0000259" key="2">
    <source>
        <dbReference type="Pfam" id="PF07596"/>
    </source>
</evidence>
<keyword evidence="1" id="KW-1133">Transmembrane helix</keyword>
<sequence length="346" mass="38299">MFLDPSPSFSTTQTPPRRAFTLVELLVVIAIIGILVGLLLPAVQAAREAARRMSCSNNMKQIMLAVHNYESATKRIPPAWTRPALSGDGWSAQARILPYIEQLALADSVDYAAGYGNSTILVDGERIRIAAFRVPTYQCPSEIRDDQRYNDDGDPYHYPLNYGYNAGRWMVYNPATDTPGDGAFQTGRLSGFRDILDGLSNTLGFAEVKAWNPYLRDAGLDGNLPRPTETAQICALAGSFKRNTGHTEWVDGRAHQTAFTTTFTPNTKVLCDISGIEYDVDFTNMREGRSDDLTTFSAVTSRSYHSGGVMVGLMDGSVRFVTESIERQIWQDLSTRAGRESTQWPE</sequence>
<keyword evidence="1" id="KW-0472">Membrane</keyword>
<dbReference type="Gene3D" id="3.30.700.10">
    <property type="entry name" value="Glycoprotein, Type 4 Pilin"/>
    <property type="match status" value="1"/>
</dbReference>
<proteinExistence type="predicted"/>
<keyword evidence="1" id="KW-0812">Transmembrane</keyword>
<dbReference type="InterPro" id="IPR045584">
    <property type="entry name" value="Pilin-like"/>
</dbReference>
<dbReference type="InterPro" id="IPR027558">
    <property type="entry name" value="Pre_pil_HX9DG_C"/>
</dbReference>
<dbReference type="PANTHER" id="PTHR30093">
    <property type="entry name" value="GENERAL SECRETION PATHWAY PROTEIN G"/>
    <property type="match status" value="1"/>
</dbReference>
<evidence type="ECO:0000313" key="4">
    <source>
        <dbReference type="Proteomes" id="UP000315003"/>
    </source>
</evidence>
<dbReference type="NCBIfam" id="TIGR04294">
    <property type="entry name" value="pre_pil_HX9DG"/>
    <property type="match status" value="1"/>
</dbReference>
<evidence type="ECO:0000256" key="1">
    <source>
        <dbReference type="SAM" id="Phobius"/>
    </source>
</evidence>
<dbReference type="RefSeq" id="WP_145268859.1">
    <property type="nucleotide sequence ID" value="NZ_CP036272.1"/>
</dbReference>
<dbReference type="EMBL" id="CP036272">
    <property type="protein sequence ID" value="QDT58007.1"/>
    <property type="molecule type" value="Genomic_DNA"/>
</dbReference>
<dbReference type="AlphaFoldDB" id="A0A517SPF1"/>
<feature type="transmembrane region" description="Helical" evidence="1">
    <location>
        <begin position="20"/>
        <end position="43"/>
    </location>
</feature>
<dbReference type="Proteomes" id="UP000315003">
    <property type="component" value="Chromosome"/>
</dbReference>
<dbReference type="Pfam" id="PF07963">
    <property type="entry name" value="N_methyl"/>
    <property type="match status" value="1"/>
</dbReference>